<organism evidence="3">
    <name type="scientific">Aedes albopictus</name>
    <name type="common">Asian tiger mosquito</name>
    <name type="synonym">Stegomyia albopicta</name>
    <dbReference type="NCBI Taxonomy" id="7160"/>
    <lineage>
        <taxon>Eukaryota</taxon>
        <taxon>Metazoa</taxon>
        <taxon>Ecdysozoa</taxon>
        <taxon>Arthropoda</taxon>
        <taxon>Hexapoda</taxon>
        <taxon>Insecta</taxon>
        <taxon>Pterygota</taxon>
        <taxon>Neoptera</taxon>
        <taxon>Endopterygota</taxon>
        <taxon>Diptera</taxon>
        <taxon>Nematocera</taxon>
        <taxon>Culicoidea</taxon>
        <taxon>Culicidae</taxon>
        <taxon>Culicinae</taxon>
        <taxon>Aedini</taxon>
        <taxon>Aedes</taxon>
        <taxon>Stegomyia</taxon>
    </lineage>
</organism>
<dbReference type="PANTHER" id="PTHR11559">
    <property type="entry name" value="CARBOXYLESTERASE"/>
    <property type="match status" value="1"/>
</dbReference>
<dbReference type="Gene3D" id="3.40.50.1820">
    <property type="entry name" value="alpha/beta hydrolase"/>
    <property type="match status" value="1"/>
</dbReference>
<dbReference type="Pfam" id="PF00135">
    <property type="entry name" value="COesterase"/>
    <property type="match status" value="1"/>
</dbReference>
<evidence type="ECO:0000256" key="1">
    <source>
        <dbReference type="ARBA" id="ARBA00023180"/>
    </source>
</evidence>
<dbReference type="InterPro" id="IPR050309">
    <property type="entry name" value="Type-B_Carboxylest/Lipase"/>
</dbReference>
<dbReference type="ESTHER" id="aedal-a0a023eua0">
    <property type="family name" value="Carb_B_Arthropoda"/>
</dbReference>
<dbReference type="VEuPathDB" id="VectorBase:AALF028307"/>
<dbReference type="SUPFAM" id="SSF53474">
    <property type="entry name" value="alpha/beta-Hydrolases"/>
    <property type="match status" value="1"/>
</dbReference>
<dbReference type="VEuPathDB" id="VectorBase:AALFPA_066527"/>
<evidence type="ECO:0000259" key="2">
    <source>
        <dbReference type="Pfam" id="PF00135"/>
    </source>
</evidence>
<protein>
    <submittedName>
        <fullName evidence="3">Putative acetylcholinesterase/butyrylcholinesterase</fullName>
    </submittedName>
</protein>
<dbReference type="EMBL" id="GAPW01000618">
    <property type="protein sequence ID" value="JAC12980.1"/>
    <property type="molecule type" value="mRNA"/>
</dbReference>
<dbReference type="InterPro" id="IPR019819">
    <property type="entry name" value="Carboxylesterase_B_CS"/>
</dbReference>
<evidence type="ECO:0000313" key="3">
    <source>
        <dbReference type="EMBL" id="JAC12980.1"/>
    </source>
</evidence>
<accession>A0A023EUA0</accession>
<sequence>ILVVIGPVVIFVGGLLVFGGSFGRAEDDPGSNPCVVSFEGGTGSGVGVLNQTFNGFRYCEYLGIRYAEPPVGPLRFKSPVVRAPKGAEQYTRLGSICAQLDSFDDAEEVIGDEDCLFLNIYKPLGNLTDDKKYPVLVYIHGGSYAVWSPQTDMFGVDLLMENGVMIVSVNYRLTVLGFLRHPEFNITGNFGLKDHLAALQWVKRYIEPFGGDPDNVTIMGQSVGAHSVTYYLYLKPFQGLFNRVIAMSGSVLAPSAMIYNPEDVSAKYLESINIHSYDELMNASFKEVFSLKAYSRRFNFAYVNLPIFLPTVEDPDDPEALITQPVHELILTEPANKVPLMIGMTSLEFTSLFAGVPVTDFTANDSYPNRQNKTVFREVKSMIDAAAKLARKVQPNGAGRHFYGKLADLANMYYPVKKVLKRLSQLDSYREPIYYYRFEFDGKFGKYKNYIYKGAVEPSYPGAIHGDDLGYLFSPYVVRNALANRSAFRTEWKVTDRYVRYFSNFVKFGNPTPDFDESADIQWPAYDGNSMNPQYLNINDEDDVRVDDDRSHYIFQVWRVAHECLFYYRCLEVQVLKEKIDKYLTSDQDSINLEKLFDE</sequence>
<feature type="domain" description="Carboxylesterase type B" evidence="2">
    <location>
        <begin position="49"/>
        <end position="544"/>
    </location>
</feature>
<dbReference type="InterPro" id="IPR002018">
    <property type="entry name" value="CarbesteraseB"/>
</dbReference>
<dbReference type="PROSITE" id="PS00941">
    <property type="entry name" value="CARBOXYLESTERASE_B_2"/>
    <property type="match status" value="1"/>
</dbReference>
<dbReference type="InterPro" id="IPR029058">
    <property type="entry name" value="AB_hydrolase_fold"/>
</dbReference>
<keyword evidence="1" id="KW-0325">Glycoprotein</keyword>
<name>A0A023EUA0_AEDAL</name>
<proteinExistence type="evidence at transcript level"/>
<dbReference type="AlphaFoldDB" id="A0A023EUA0"/>
<dbReference type="SMR" id="A0A023EUA0"/>
<reference evidence="3" key="1">
    <citation type="journal article" date="2014" name="PLoS Negl. Trop. Dis.">
        <title>Identification and characterization of seminal fluid proteins in the Asian tiger mosquito, Aedes albopictus.</title>
        <authorList>
            <person name="Boes K.E."/>
            <person name="Ribeiro J.M."/>
            <person name="Wong A."/>
            <person name="Harrington L.C."/>
            <person name="Wolfner M.F."/>
            <person name="Sirot L.K."/>
        </authorList>
    </citation>
    <scope>NUCLEOTIDE SEQUENCE</scope>
    <source>
        <tissue evidence="3">Reproductive organs</tissue>
    </source>
</reference>
<dbReference type="VEuPathDB" id="VectorBase:AALC636_026363"/>
<feature type="non-terminal residue" evidence="3">
    <location>
        <position position="1"/>
    </location>
</feature>